<keyword evidence="2" id="KW-0812">Transmembrane</keyword>
<keyword evidence="2" id="KW-1133">Transmembrane helix</keyword>
<evidence type="ECO:0000256" key="1">
    <source>
        <dbReference type="SAM" id="MobiDB-lite"/>
    </source>
</evidence>
<keyword evidence="2" id="KW-0472">Membrane</keyword>
<gene>
    <name evidence="4" type="primary">WBP1</name>
</gene>
<feature type="region of interest" description="Disordered" evidence="1">
    <location>
        <begin position="265"/>
        <end position="292"/>
    </location>
</feature>
<name>A0ABM1KBX3_GEKJA</name>
<dbReference type="GeneID" id="107114278"/>
<feature type="compositionally biased region" description="Acidic residues" evidence="1">
    <location>
        <begin position="415"/>
        <end position="425"/>
    </location>
</feature>
<dbReference type="PANTHER" id="PTHR16209">
    <property type="entry name" value="VESICULAR, OVEREXPRESSED IN CANCER, PROSURVIVAL PROTEIN 1"/>
    <property type="match status" value="1"/>
</dbReference>
<keyword evidence="3" id="KW-1185">Reference proteome</keyword>
<feature type="compositionally biased region" description="Polar residues" evidence="1">
    <location>
        <begin position="339"/>
        <end position="351"/>
    </location>
</feature>
<feature type="compositionally biased region" description="Basic residues" evidence="1">
    <location>
        <begin position="128"/>
        <end position="139"/>
    </location>
</feature>
<feature type="transmembrane region" description="Helical" evidence="2">
    <location>
        <begin position="190"/>
        <end position="215"/>
    </location>
</feature>
<organism evidence="3 4">
    <name type="scientific">Gekko japonicus</name>
    <name type="common">Schlegel's Japanese gecko</name>
    <dbReference type="NCBI Taxonomy" id="146911"/>
    <lineage>
        <taxon>Eukaryota</taxon>
        <taxon>Metazoa</taxon>
        <taxon>Chordata</taxon>
        <taxon>Craniata</taxon>
        <taxon>Vertebrata</taxon>
        <taxon>Euteleostomi</taxon>
        <taxon>Lepidosauria</taxon>
        <taxon>Squamata</taxon>
        <taxon>Bifurcata</taxon>
        <taxon>Gekkota</taxon>
        <taxon>Gekkonidae</taxon>
        <taxon>Gekkoninae</taxon>
        <taxon>Gekko</taxon>
    </lineage>
</organism>
<evidence type="ECO:0000313" key="4">
    <source>
        <dbReference type="RefSeq" id="XP_015271210.1"/>
    </source>
</evidence>
<feature type="compositionally biased region" description="Low complexity" evidence="1">
    <location>
        <begin position="277"/>
        <end position="292"/>
    </location>
</feature>
<reference evidence="4" key="1">
    <citation type="submission" date="2025-08" db="UniProtKB">
        <authorList>
            <consortium name="RefSeq"/>
        </authorList>
    </citation>
    <scope>IDENTIFICATION</scope>
</reference>
<dbReference type="Pfam" id="PF11669">
    <property type="entry name" value="WBP-1"/>
    <property type="match status" value="1"/>
</dbReference>
<feature type="region of interest" description="Disordered" evidence="1">
    <location>
        <begin position="398"/>
        <end position="465"/>
    </location>
</feature>
<dbReference type="Proteomes" id="UP000694871">
    <property type="component" value="Unplaced"/>
</dbReference>
<evidence type="ECO:0000313" key="3">
    <source>
        <dbReference type="Proteomes" id="UP000694871"/>
    </source>
</evidence>
<dbReference type="InterPro" id="IPR051994">
    <property type="entry name" value="WW_domain-binding"/>
</dbReference>
<sequence>MSHGAKETGERLLLKQAFTQEKLGVPWRSRELLALNCSGRPALRHWKYWRGFFPLSSRAPGKEAAVTKKGGGTHRRTPPLKTLWRPRVDSGRYCDVGPGGRMVLGSLYQRVRVPSRHDLRFGRERLRKKRGGARIRPRTPVRGSPGGPGQPPGGLPGLLSSLHAPRTFEIEDPAGLQGLCHRSEVFRRPASLPLCLAGFWLLWTVLILFSCCCAYRHRRAKLRLQQQQRQREINLIAYHGACNYPPSGMDLRVLASFKLPAYEEVADRPTTPPPPYSAALGGSASRRGSSTLTLTGSSENYTSCSCESSCLTSPSSTSLSATEASTLSEAEADGAGACSSRTEGSWGSASPSLPGCAPAPKHTLFSSNVELFEGDPRRVSDSDETPDALDEAEQHFRHRRLTGDSGIEVGRGQDEEAPEEEDSEEEATHLLGKGVPHAPPQPPCLCGGQTEGEPEDLPSSPTLPV</sequence>
<feature type="compositionally biased region" description="Low complexity" evidence="1">
    <location>
        <begin position="317"/>
        <end position="329"/>
    </location>
</feature>
<protein>
    <submittedName>
        <fullName evidence="4">WW domain-binding protein 1</fullName>
    </submittedName>
</protein>
<feature type="region of interest" description="Disordered" evidence="1">
    <location>
        <begin position="128"/>
        <end position="157"/>
    </location>
</feature>
<feature type="region of interest" description="Disordered" evidence="1">
    <location>
        <begin position="317"/>
        <end position="354"/>
    </location>
</feature>
<accession>A0ABM1KBX3</accession>
<dbReference type="PANTHER" id="PTHR16209:SF5">
    <property type="entry name" value="WW DOMAIN-BINDING PROTEIN 1"/>
    <property type="match status" value="1"/>
</dbReference>
<dbReference type="InterPro" id="IPR021684">
    <property type="entry name" value="WBP1-like"/>
</dbReference>
<proteinExistence type="predicted"/>
<dbReference type="RefSeq" id="XP_015271210.1">
    <property type="nucleotide sequence ID" value="XM_015415724.1"/>
</dbReference>
<evidence type="ECO:0000256" key="2">
    <source>
        <dbReference type="SAM" id="Phobius"/>
    </source>
</evidence>